<keyword evidence="1" id="KW-1133">Transmembrane helix</keyword>
<keyword evidence="1" id="KW-0472">Membrane</keyword>
<accession>A0A0E2Z274</accession>
<name>A0A0E2Z274_9GAMM</name>
<evidence type="ECO:0000313" key="2">
    <source>
        <dbReference type="EMBL" id="KFI19748.1"/>
    </source>
</evidence>
<evidence type="ECO:0000313" key="3">
    <source>
        <dbReference type="Proteomes" id="UP000028839"/>
    </source>
</evidence>
<sequence length="120" mass="13657">MILPGLESLWQKAEDSTQFINWLAEKVRTRNWVALLMLCFVAAAVLLNPVSIKALYPWLMGQELPEDFLDGYPWVYGVLLIALFLSALILAIRAKAREQEISPIDLSERSAVKGLWSFTY</sequence>
<dbReference type="HOGENOM" id="CLU_2247186_0_0_6"/>
<keyword evidence="1" id="KW-0812">Transmembrane</keyword>
<proteinExistence type="predicted"/>
<feature type="transmembrane region" description="Helical" evidence="1">
    <location>
        <begin position="72"/>
        <end position="92"/>
    </location>
</feature>
<gene>
    <name evidence="2" type="ORF">IB75_06830</name>
</gene>
<evidence type="ECO:0000256" key="1">
    <source>
        <dbReference type="SAM" id="Phobius"/>
    </source>
</evidence>
<dbReference type="AlphaFoldDB" id="A0A0E2Z274"/>
<dbReference type="Proteomes" id="UP000028839">
    <property type="component" value="Unassembled WGS sequence"/>
</dbReference>
<protein>
    <submittedName>
        <fullName evidence="2">Uncharacterized protein</fullName>
    </submittedName>
</protein>
<reference evidence="2 3" key="1">
    <citation type="submission" date="2014-07" db="EMBL/GenBank/DDBJ databases">
        <title>Comparative analysis of Nitrosococcus oceani genome inventories of strains from Pacific and Atlantic gyres.</title>
        <authorList>
            <person name="Lim C.K."/>
            <person name="Wang L."/>
            <person name="Sayavedra-Soto L.A."/>
            <person name="Klotz M.G."/>
        </authorList>
    </citation>
    <scope>NUCLEOTIDE SEQUENCE [LARGE SCALE GENOMIC DNA]</scope>
    <source>
        <strain evidence="2 3">C-27</strain>
    </source>
</reference>
<organism evidence="2 3">
    <name type="scientific">Nitrosococcus oceani C-27</name>
    <dbReference type="NCBI Taxonomy" id="314279"/>
    <lineage>
        <taxon>Bacteria</taxon>
        <taxon>Pseudomonadati</taxon>
        <taxon>Pseudomonadota</taxon>
        <taxon>Gammaproteobacteria</taxon>
        <taxon>Chromatiales</taxon>
        <taxon>Chromatiaceae</taxon>
        <taxon>Nitrosococcus</taxon>
    </lineage>
</organism>
<comment type="caution">
    <text evidence="2">The sequence shown here is derived from an EMBL/GenBank/DDBJ whole genome shotgun (WGS) entry which is preliminary data.</text>
</comment>
<feature type="transmembrane region" description="Helical" evidence="1">
    <location>
        <begin position="32"/>
        <end position="52"/>
    </location>
</feature>
<dbReference type="EMBL" id="JPGN01000040">
    <property type="protein sequence ID" value="KFI19748.1"/>
    <property type="molecule type" value="Genomic_DNA"/>
</dbReference>